<gene>
    <name evidence="8" type="primary">MRPL50</name>
</gene>
<dbReference type="PANTHER" id="PTHR31542">
    <property type="entry name" value="39A RIBOSOMAL PROTEIN L50, MITOCHONDRIAL"/>
    <property type="match status" value="1"/>
</dbReference>
<evidence type="ECO:0000256" key="1">
    <source>
        <dbReference type="ARBA" id="ARBA00004173"/>
    </source>
</evidence>
<keyword evidence="9" id="KW-1185">Reference proteome</keyword>
<evidence type="ECO:0000256" key="6">
    <source>
        <dbReference type="ARBA" id="ARBA00035183"/>
    </source>
</evidence>
<dbReference type="GeneID" id="123034786"/>
<sequence>MAASMGLLRVWRHRMGLGLPVRRTLWGWPRKKEDDPETVQPAVPMKEEPVLVCPPFRSKKYIPPEDLQSRLESHVREIFGSSASSDWQMVSLGDSSLKYRLLAQLAADLGHAVPNSQLHQMKSTKDVLAFYSIPVKDISKFDELSTQELPSNLRIRWQY</sequence>
<dbReference type="OrthoDB" id="9939609at2759"/>
<evidence type="ECO:0000256" key="4">
    <source>
        <dbReference type="ARBA" id="ARBA00023128"/>
    </source>
</evidence>
<evidence type="ECO:0000256" key="5">
    <source>
        <dbReference type="ARBA" id="ARBA00023274"/>
    </source>
</evidence>
<comment type="subcellular location">
    <subcellularLocation>
        <location evidence="1">Mitochondrion</location>
    </subcellularLocation>
</comment>
<dbReference type="KEGG" id="vko:123034786"/>
<evidence type="ECO:0000256" key="3">
    <source>
        <dbReference type="ARBA" id="ARBA00022980"/>
    </source>
</evidence>
<dbReference type="InterPro" id="IPR018305">
    <property type="entry name" value="Ribosomal_m50"/>
</dbReference>
<organism evidence="8 9">
    <name type="scientific">Varanus komodoensis</name>
    <name type="common">Komodo dragon</name>
    <dbReference type="NCBI Taxonomy" id="61221"/>
    <lineage>
        <taxon>Eukaryota</taxon>
        <taxon>Metazoa</taxon>
        <taxon>Chordata</taxon>
        <taxon>Craniata</taxon>
        <taxon>Vertebrata</taxon>
        <taxon>Euteleostomi</taxon>
        <taxon>Lepidosauria</taxon>
        <taxon>Squamata</taxon>
        <taxon>Bifurcata</taxon>
        <taxon>Unidentata</taxon>
        <taxon>Episquamata</taxon>
        <taxon>Toxicofera</taxon>
        <taxon>Anguimorpha</taxon>
        <taxon>Paleoanguimorpha</taxon>
        <taxon>Varanoidea</taxon>
        <taxon>Varanidae</taxon>
        <taxon>Varanus</taxon>
    </lineage>
</organism>
<keyword evidence="4" id="KW-0496">Mitochondrion</keyword>
<proteinExistence type="inferred from homology"/>
<evidence type="ECO:0000256" key="2">
    <source>
        <dbReference type="ARBA" id="ARBA00008860"/>
    </source>
</evidence>
<name>A0A8D2L1H3_VARKO</name>
<dbReference type="OMA" id="LMCSAQD"/>
<evidence type="ECO:0000256" key="7">
    <source>
        <dbReference type="ARBA" id="ARBA00035398"/>
    </source>
</evidence>
<protein>
    <recommendedName>
        <fullName evidence="6">Large ribosomal subunit protein mL50</fullName>
    </recommendedName>
    <alternativeName>
        <fullName evidence="7">39S ribosomal protein L50, mitochondrial</fullName>
    </alternativeName>
</protein>
<keyword evidence="5" id="KW-0687">Ribonucleoprotein</keyword>
<comment type="similarity">
    <text evidence="2">Belongs to the mitochondrion-specific ribosomal protein mL50 family.</text>
</comment>
<reference evidence="8" key="2">
    <citation type="submission" date="2025-09" db="UniProtKB">
        <authorList>
            <consortium name="Ensembl"/>
        </authorList>
    </citation>
    <scope>IDENTIFICATION</scope>
</reference>
<keyword evidence="3" id="KW-0689">Ribosomal protein</keyword>
<dbReference type="Proteomes" id="UP000694545">
    <property type="component" value="Unplaced"/>
</dbReference>
<accession>A0A8D2L1H3</accession>
<dbReference type="GO" id="GO:0005762">
    <property type="term" value="C:mitochondrial large ribosomal subunit"/>
    <property type="evidence" value="ECO:0007669"/>
    <property type="project" value="TreeGrafter"/>
</dbReference>
<dbReference type="AlphaFoldDB" id="A0A8D2L1H3"/>
<evidence type="ECO:0000313" key="8">
    <source>
        <dbReference type="Ensembl" id="ENSVKKP00000015490.1"/>
    </source>
</evidence>
<dbReference type="Pfam" id="PF10501">
    <property type="entry name" value="Ribosomal_L50"/>
    <property type="match status" value="1"/>
</dbReference>
<evidence type="ECO:0000313" key="9">
    <source>
        <dbReference type="Proteomes" id="UP000694545"/>
    </source>
</evidence>
<dbReference type="Ensembl" id="ENSVKKT00000015860.1">
    <property type="protein sequence ID" value="ENSVKKP00000015490.1"/>
    <property type="gene ID" value="ENSVKKG00000010600.1"/>
</dbReference>
<reference evidence="8" key="1">
    <citation type="submission" date="2025-08" db="UniProtKB">
        <authorList>
            <consortium name="Ensembl"/>
        </authorList>
    </citation>
    <scope>IDENTIFICATION</scope>
</reference>
<dbReference type="CTD" id="54534"/>
<dbReference type="RefSeq" id="XP_044308386.1">
    <property type="nucleotide sequence ID" value="XM_044452451.1"/>
</dbReference>
<dbReference type="PANTHER" id="PTHR31542:SF1">
    <property type="entry name" value="LARGE RIBOSOMAL SUBUNIT PROTEIN ML50"/>
    <property type="match status" value="1"/>
</dbReference>